<gene>
    <name evidence="3" type="ORF">NAEGRDRAFT_67909</name>
</gene>
<keyword evidence="4" id="KW-1185">Reference proteome</keyword>
<dbReference type="InterPro" id="IPR015365">
    <property type="entry name" value="Elong-fact-P_C"/>
</dbReference>
<feature type="domain" description="Elongation factor P C-terminal" evidence="2">
    <location>
        <begin position="169"/>
        <end position="227"/>
    </location>
</feature>
<evidence type="ECO:0000313" key="4">
    <source>
        <dbReference type="Proteomes" id="UP000006671"/>
    </source>
</evidence>
<dbReference type="KEGG" id="ngr:NAEGRDRAFT_67909"/>
<dbReference type="InterPro" id="IPR014722">
    <property type="entry name" value="Rib_uL2_dom2"/>
</dbReference>
<name>D2VGA4_NAEGR</name>
<dbReference type="InterPro" id="IPR013852">
    <property type="entry name" value="Transl_elong_P/YeiP_CS"/>
</dbReference>
<dbReference type="GO" id="GO:0003746">
    <property type="term" value="F:translation elongation factor activity"/>
    <property type="evidence" value="ECO:0007669"/>
    <property type="project" value="TreeGrafter"/>
</dbReference>
<dbReference type="SMART" id="SM00841">
    <property type="entry name" value="Elong-fact-P_C"/>
    <property type="match status" value="1"/>
</dbReference>
<feature type="compositionally biased region" description="Acidic residues" evidence="1">
    <location>
        <begin position="248"/>
        <end position="269"/>
    </location>
</feature>
<dbReference type="Gene3D" id="2.40.50.140">
    <property type="entry name" value="Nucleic acid-binding proteins"/>
    <property type="match status" value="1"/>
</dbReference>
<protein>
    <submittedName>
        <fullName evidence="3">Predicted protein</fullName>
    </submittedName>
</protein>
<dbReference type="InParanoid" id="D2VGA4"/>
<dbReference type="GO" id="GO:0005737">
    <property type="term" value="C:cytoplasm"/>
    <property type="evidence" value="ECO:0007669"/>
    <property type="project" value="InterPro"/>
</dbReference>
<dbReference type="PANTHER" id="PTHR30053">
    <property type="entry name" value="ELONGATION FACTOR P"/>
    <property type="match status" value="1"/>
</dbReference>
<dbReference type="OrthoDB" id="10259892at2759"/>
<evidence type="ECO:0000313" key="3">
    <source>
        <dbReference type="EMBL" id="EFC44236.1"/>
    </source>
</evidence>
<dbReference type="Pfam" id="PF09285">
    <property type="entry name" value="Elong-fact-P_C"/>
    <property type="match status" value="1"/>
</dbReference>
<dbReference type="SUPFAM" id="SSF50249">
    <property type="entry name" value="Nucleic acid-binding proteins"/>
    <property type="match status" value="1"/>
</dbReference>
<dbReference type="InterPro" id="IPR012340">
    <property type="entry name" value="NA-bd_OB-fold"/>
</dbReference>
<dbReference type="OMA" id="MKDGTEY"/>
<dbReference type="Proteomes" id="UP000006671">
    <property type="component" value="Unassembled WGS sequence"/>
</dbReference>
<dbReference type="PANTHER" id="PTHR30053:SF14">
    <property type="entry name" value="TRANSLATION ELONGATION FACTOR KOW-LIKE DOMAIN-CONTAINING PROTEIN"/>
    <property type="match status" value="1"/>
</dbReference>
<dbReference type="AlphaFoldDB" id="D2VGA4"/>
<sequence length="269" mass="30557">MMNNMMLRFGKKLTSTHSNQFIFGSGLILNQRNVKTDINKISRGDIIKDGPNKYLQIERYVFSKRGRCNAIVTVETVDMLYGKKISKKYRGGESVDLCEYTTKDVVYSSENNKGFVFEDMKDGTEYVASKTLLTPEMTQIMQGGFLKKMVIGIDEETNLAVKVMFPTALVSTVEETEDPISGVPNDRHSPVTKNALLDNGISIKVPGFIANGDRVKFSTRDWSYVARATEEDEDDIEFEDESSKYEDNESVEEIEEDENAEDEEDNKRR</sequence>
<accession>D2VGA4</accession>
<dbReference type="STRING" id="5762.D2VGA4"/>
<proteinExistence type="predicted"/>
<reference evidence="3 4" key="1">
    <citation type="journal article" date="2010" name="Cell">
        <title>The genome of Naegleria gruberi illuminates early eukaryotic versatility.</title>
        <authorList>
            <person name="Fritz-Laylin L.K."/>
            <person name="Prochnik S.E."/>
            <person name="Ginger M.L."/>
            <person name="Dacks J.B."/>
            <person name="Carpenter M.L."/>
            <person name="Field M.C."/>
            <person name="Kuo A."/>
            <person name="Paredez A."/>
            <person name="Chapman J."/>
            <person name="Pham J."/>
            <person name="Shu S."/>
            <person name="Neupane R."/>
            <person name="Cipriano M."/>
            <person name="Mancuso J."/>
            <person name="Tu H."/>
            <person name="Salamov A."/>
            <person name="Lindquist E."/>
            <person name="Shapiro H."/>
            <person name="Lucas S."/>
            <person name="Grigoriev I.V."/>
            <person name="Cande W.Z."/>
            <person name="Fulton C."/>
            <person name="Rokhsar D.S."/>
            <person name="Dawson S.C."/>
        </authorList>
    </citation>
    <scope>NUCLEOTIDE SEQUENCE [LARGE SCALE GENOMIC DNA]</scope>
    <source>
        <strain evidence="3 4">NEG-M</strain>
    </source>
</reference>
<dbReference type="PROSITE" id="PS01275">
    <property type="entry name" value="EFP"/>
    <property type="match status" value="1"/>
</dbReference>
<evidence type="ECO:0000256" key="1">
    <source>
        <dbReference type="SAM" id="MobiDB-lite"/>
    </source>
</evidence>
<dbReference type="GO" id="GO:0043043">
    <property type="term" value="P:peptide biosynthetic process"/>
    <property type="evidence" value="ECO:0007669"/>
    <property type="project" value="InterPro"/>
</dbReference>
<dbReference type="EMBL" id="GG738869">
    <property type="protein sequence ID" value="EFC44236.1"/>
    <property type="molecule type" value="Genomic_DNA"/>
</dbReference>
<feature type="region of interest" description="Disordered" evidence="1">
    <location>
        <begin position="228"/>
        <end position="269"/>
    </location>
</feature>
<dbReference type="VEuPathDB" id="AmoebaDB:NAEGRDRAFT_67909"/>
<dbReference type="eggNOG" id="ENOG502SG8W">
    <property type="taxonomic scope" value="Eukaryota"/>
</dbReference>
<dbReference type="InterPro" id="IPR020599">
    <property type="entry name" value="Transl_elong_fac_P/YeiP"/>
</dbReference>
<dbReference type="GeneID" id="8856781"/>
<evidence type="ECO:0000259" key="2">
    <source>
        <dbReference type="SMART" id="SM00841"/>
    </source>
</evidence>
<organism evidence="4">
    <name type="scientific">Naegleria gruberi</name>
    <name type="common">Amoeba</name>
    <dbReference type="NCBI Taxonomy" id="5762"/>
    <lineage>
        <taxon>Eukaryota</taxon>
        <taxon>Discoba</taxon>
        <taxon>Heterolobosea</taxon>
        <taxon>Tetramitia</taxon>
        <taxon>Eutetramitia</taxon>
        <taxon>Vahlkampfiidae</taxon>
        <taxon>Naegleria</taxon>
    </lineage>
</organism>
<dbReference type="Gene3D" id="2.30.30.30">
    <property type="match status" value="1"/>
</dbReference>
<feature type="compositionally biased region" description="Acidic residues" evidence="1">
    <location>
        <begin position="230"/>
        <end position="240"/>
    </location>
</feature>
<dbReference type="RefSeq" id="XP_002676980.1">
    <property type="nucleotide sequence ID" value="XM_002676934.1"/>
</dbReference>